<evidence type="ECO:0000313" key="1">
    <source>
        <dbReference type="EMBL" id="MFC7364516.1"/>
    </source>
</evidence>
<dbReference type="RefSeq" id="WP_232524161.1">
    <property type="nucleotide sequence ID" value="NZ_JBHTCT010000011.1"/>
</dbReference>
<evidence type="ECO:0000313" key="2">
    <source>
        <dbReference type="Proteomes" id="UP001596483"/>
    </source>
</evidence>
<organism evidence="1 2">
    <name type="scientific">Bhargavaea changchunensis</name>
    <dbReference type="NCBI Taxonomy" id="2134037"/>
    <lineage>
        <taxon>Bacteria</taxon>
        <taxon>Bacillati</taxon>
        <taxon>Bacillota</taxon>
        <taxon>Bacilli</taxon>
        <taxon>Bacillales</taxon>
        <taxon>Caryophanaceae</taxon>
        <taxon>Bhargavaea</taxon>
    </lineage>
</organism>
<proteinExistence type="predicted"/>
<reference evidence="2" key="1">
    <citation type="journal article" date="2019" name="Int. J. Syst. Evol. Microbiol.">
        <title>The Global Catalogue of Microorganisms (GCM) 10K type strain sequencing project: providing services to taxonomists for standard genome sequencing and annotation.</title>
        <authorList>
            <consortium name="The Broad Institute Genomics Platform"/>
            <consortium name="The Broad Institute Genome Sequencing Center for Infectious Disease"/>
            <person name="Wu L."/>
            <person name="Ma J."/>
        </authorList>
    </citation>
    <scope>NUCLEOTIDE SEQUENCE [LARGE SCALE GENOMIC DNA]</scope>
    <source>
        <strain evidence="2">JCM 4738</strain>
    </source>
</reference>
<gene>
    <name evidence="1" type="ORF">ACFQQH_05170</name>
</gene>
<dbReference type="InterPro" id="IPR009414">
    <property type="entry name" value="DUF1064"/>
</dbReference>
<dbReference type="Proteomes" id="UP001596483">
    <property type="component" value="Unassembled WGS sequence"/>
</dbReference>
<accession>A0ABW2NBP8</accession>
<protein>
    <submittedName>
        <fullName evidence="1">DUF1064 domain-containing protein</fullName>
    </submittedName>
</protein>
<comment type="caution">
    <text evidence="1">The sequence shown here is derived from an EMBL/GenBank/DDBJ whole genome shotgun (WGS) entry which is preliminary data.</text>
</comment>
<dbReference type="Pfam" id="PF06356">
    <property type="entry name" value="DUF1064"/>
    <property type="match status" value="2"/>
</dbReference>
<dbReference type="SUPFAM" id="SSF57938">
    <property type="entry name" value="DnaJ/Hsp40 cysteine-rich domain"/>
    <property type="match status" value="1"/>
</dbReference>
<keyword evidence="2" id="KW-1185">Reference proteome</keyword>
<dbReference type="InterPro" id="IPR036410">
    <property type="entry name" value="HSP_DnaJ_Cys-rich_dom_sf"/>
</dbReference>
<dbReference type="EMBL" id="JBHTCT010000011">
    <property type="protein sequence ID" value="MFC7364516.1"/>
    <property type="molecule type" value="Genomic_DNA"/>
</dbReference>
<name>A0ABW2NBP8_9BACL</name>
<sequence>MRQRQKGARSVRQPRQFVSKMVTVDGIEFDSATEAAYYKLLKKDPAVKDIEVQPQFQIIERYKVACKRCSGTGRQVSIKTGNAIKCSLCRGIGEREKPGAVYTADFRVTFLDGYEEILDVKGGPVTRDFPLRRKLLEQAIGKELIVVRLKGKEWVRE</sequence>